<proteinExistence type="predicted"/>
<dbReference type="STRING" id="1149755.A0A2J6R254"/>
<keyword evidence="3" id="KW-1185">Reference proteome</keyword>
<feature type="compositionally biased region" description="Basic and acidic residues" evidence="1">
    <location>
        <begin position="217"/>
        <end position="228"/>
    </location>
</feature>
<dbReference type="EMBL" id="KZ613958">
    <property type="protein sequence ID" value="PMD32603.1"/>
    <property type="molecule type" value="Genomic_DNA"/>
</dbReference>
<dbReference type="Proteomes" id="UP000235786">
    <property type="component" value="Unassembled WGS sequence"/>
</dbReference>
<name>A0A2J6R254_HYAVF</name>
<sequence length="682" mass="75395">MSAISERPACSDSTHHREIDGFNQAVSETHANAAENQQHATPPKVTSSTSKRSTKTSTKTPKEQALPIIRFPPVHVKPRDGPGSGLHHSHGLGRVIHRDRAAGSYNKAQKSPRKVEDAAFKLDPDMEAGTLAAPKAAAAREAVGMTRNVELINEDNEKEMASRYGLYDGFAPVNARQRPVDPDGFSDDPSVDEQRRPKKSARKTSSKKTISSQTGSNDKDHSQLHGDNDEQLTTKKSPRRTAKKKAVSSRMELNEDVYSQAHGGNDEQAIMKKSARKTSSKKTITSQADSNDKDHSQVHGGNDKQPEPKKSARKTGSKKTISSQTELNDEDHSQSHDQNGQSRDGCGLCTVADDDHTSNNATIPHISSENETASIGLHGDRRIYITGLSDAFASYLGNEIAKYDGPARIQKERSWGESYEVKLKGDPWGSYKNHGMALAASLVAGDARTGQIAGDSGASREETFLRHMFRVMYTNGYSVSHMMQGIRSPGIFYFKKSATPPRGAIEVMTIAFHNPDRVRLTCAPQDFIDAVKSLLEKKYKFKGERKKTQKSREKLEQKQLSGAAKELKRHKVEASTAVEYVVGGGSWQFYHPYFTYAREKRSKVSNGVKFQIDLIDLTSEYGWKRVIEVYRGFRTADDGKTHVGNAWYFYREQDTSKGKQVGFTEGILQRVVGGSSKAVSTE</sequence>
<evidence type="ECO:0000313" key="2">
    <source>
        <dbReference type="EMBL" id="PMD32603.1"/>
    </source>
</evidence>
<evidence type="ECO:0000256" key="1">
    <source>
        <dbReference type="SAM" id="MobiDB-lite"/>
    </source>
</evidence>
<feature type="compositionally biased region" description="Low complexity" evidence="1">
    <location>
        <begin position="41"/>
        <end position="59"/>
    </location>
</feature>
<protein>
    <submittedName>
        <fullName evidence="2">Uncharacterized protein</fullName>
    </submittedName>
</protein>
<gene>
    <name evidence="2" type="ORF">L207DRAFT_535913</name>
</gene>
<organism evidence="2 3">
    <name type="scientific">Hyaloscypha variabilis (strain UAMH 11265 / GT02V1 / F)</name>
    <name type="common">Meliniomyces variabilis</name>
    <dbReference type="NCBI Taxonomy" id="1149755"/>
    <lineage>
        <taxon>Eukaryota</taxon>
        <taxon>Fungi</taxon>
        <taxon>Dikarya</taxon>
        <taxon>Ascomycota</taxon>
        <taxon>Pezizomycotina</taxon>
        <taxon>Leotiomycetes</taxon>
        <taxon>Helotiales</taxon>
        <taxon>Hyaloscyphaceae</taxon>
        <taxon>Hyaloscypha</taxon>
        <taxon>Hyaloscypha variabilis</taxon>
    </lineage>
</organism>
<feature type="region of interest" description="Disordered" evidence="1">
    <location>
        <begin position="168"/>
        <end position="351"/>
    </location>
</feature>
<feature type="compositionally biased region" description="Basic residues" evidence="1">
    <location>
        <begin position="236"/>
        <end position="247"/>
    </location>
</feature>
<evidence type="ECO:0000313" key="3">
    <source>
        <dbReference type="Proteomes" id="UP000235786"/>
    </source>
</evidence>
<reference evidence="2 3" key="1">
    <citation type="submission" date="2016-04" db="EMBL/GenBank/DDBJ databases">
        <title>A degradative enzymes factory behind the ericoid mycorrhizal symbiosis.</title>
        <authorList>
            <consortium name="DOE Joint Genome Institute"/>
            <person name="Martino E."/>
            <person name="Morin E."/>
            <person name="Grelet G."/>
            <person name="Kuo A."/>
            <person name="Kohler A."/>
            <person name="Daghino S."/>
            <person name="Barry K."/>
            <person name="Choi C."/>
            <person name="Cichocki N."/>
            <person name="Clum A."/>
            <person name="Copeland A."/>
            <person name="Hainaut M."/>
            <person name="Haridas S."/>
            <person name="Labutti K."/>
            <person name="Lindquist E."/>
            <person name="Lipzen A."/>
            <person name="Khouja H.-R."/>
            <person name="Murat C."/>
            <person name="Ohm R."/>
            <person name="Olson A."/>
            <person name="Spatafora J."/>
            <person name="Veneault-Fourrey C."/>
            <person name="Henrissat B."/>
            <person name="Grigoriev I."/>
            <person name="Martin F."/>
            <person name="Perotto S."/>
        </authorList>
    </citation>
    <scope>NUCLEOTIDE SEQUENCE [LARGE SCALE GENOMIC DNA]</scope>
    <source>
        <strain evidence="2 3">F</strain>
    </source>
</reference>
<feature type="compositionally biased region" description="Basic residues" evidence="1">
    <location>
        <begin position="196"/>
        <end position="206"/>
    </location>
</feature>
<dbReference type="OrthoDB" id="58379at2759"/>
<feature type="compositionally biased region" description="Basic and acidic residues" evidence="1">
    <location>
        <begin position="290"/>
        <end position="310"/>
    </location>
</feature>
<dbReference type="AlphaFoldDB" id="A0A2J6R254"/>
<feature type="compositionally biased region" description="Low complexity" evidence="1">
    <location>
        <begin position="207"/>
        <end position="216"/>
    </location>
</feature>
<feature type="compositionally biased region" description="Polar residues" evidence="1">
    <location>
        <begin position="24"/>
        <end position="40"/>
    </location>
</feature>
<accession>A0A2J6R254</accession>
<feature type="region of interest" description="Disordered" evidence="1">
    <location>
        <begin position="1"/>
        <end position="91"/>
    </location>
</feature>